<keyword evidence="3" id="KW-1185">Reference proteome</keyword>
<proteinExistence type="predicted"/>
<dbReference type="AlphaFoldDB" id="A0A8T0VRX9"/>
<accession>A0A8T0VRX9</accession>
<evidence type="ECO:0000313" key="2">
    <source>
        <dbReference type="EMBL" id="KAG2637970.1"/>
    </source>
</evidence>
<feature type="compositionally biased region" description="Low complexity" evidence="1">
    <location>
        <begin position="34"/>
        <end position="44"/>
    </location>
</feature>
<feature type="region of interest" description="Disordered" evidence="1">
    <location>
        <begin position="1"/>
        <end position="47"/>
    </location>
</feature>
<comment type="caution">
    <text evidence="2">The sequence shown here is derived from an EMBL/GenBank/DDBJ whole genome shotgun (WGS) entry which is preliminary data.</text>
</comment>
<dbReference type="EMBL" id="CM029040">
    <property type="protein sequence ID" value="KAG2637970.1"/>
    <property type="molecule type" value="Genomic_DNA"/>
</dbReference>
<organism evidence="2 3">
    <name type="scientific">Panicum virgatum</name>
    <name type="common">Blackwell switchgrass</name>
    <dbReference type="NCBI Taxonomy" id="38727"/>
    <lineage>
        <taxon>Eukaryota</taxon>
        <taxon>Viridiplantae</taxon>
        <taxon>Streptophyta</taxon>
        <taxon>Embryophyta</taxon>
        <taxon>Tracheophyta</taxon>
        <taxon>Spermatophyta</taxon>
        <taxon>Magnoliopsida</taxon>
        <taxon>Liliopsida</taxon>
        <taxon>Poales</taxon>
        <taxon>Poaceae</taxon>
        <taxon>PACMAD clade</taxon>
        <taxon>Panicoideae</taxon>
        <taxon>Panicodae</taxon>
        <taxon>Paniceae</taxon>
        <taxon>Panicinae</taxon>
        <taxon>Panicum</taxon>
        <taxon>Panicum sect. Hiantes</taxon>
    </lineage>
</organism>
<feature type="compositionally biased region" description="Polar residues" evidence="1">
    <location>
        <begin position="137"/>
        <end position="150"/>
    </location>
</feature>
<protein>
    <submittedName>
        <fullName evidence="2">Uncharacterized protein</fullName>
    </submittedName>
</protein>
<dbReference type="Proteomes" id="UP000823388">
    <property type="component" value="Chromosome 2N"/>
</dbReference>
<evidence type="ECO:0000256" key="1">
    <source>
        <dbReference type="SAM" id="MobiDB-lite"/>
    </source>
</evidence>
<evidence type="ECO:0000313" key="3">
    <source>
        <dbReference type="Proteomes" id="UP000823388"/>
    </source>
</evidence>
<feature type="region of interest" description="Disordered" evidence="1">
    <location>
        <begin position="135"/>
        <end position="182"/>
    </location>
</feature>
<name>A0A8T0VRX9_PANVG</name>
<reference evidence="2" key="1">
    <citation type="submission" date="2020-05" db="EMBL/GenBank/DDBJ databases">
        <title>WGS assembly of Panicum virgatum.</title>
        <authorList>
            <person name="Lovell J.T."/>
            <person name="Jenkins J."/>
            <person name="Shu S."/>
            <person name="Juenger T.E."/>
            <person name="Schmutz J."/>
        </authorList>
    </citation>
    <scope>NUCLEOTIDE SEQUENCE</scope>
    <source>
        <strain evidence="2">AP13</strain>
    </source>
</reference>
<gene>
    <name evidence="2" type="ORF">PVAP13_2NG558703</name>
</gene>
<sequence length="182" mass="19279">MDPGAVHARAKPRAGAGFFARPASSPHWPRRPRLASPRLAGRPAGRFVSRPSITHRGLIRWEERAPGDPADARASCFGASARSLAFPSQACPCPRACVSTRRSLRFARRAQQARRAAVAAGGFIVVPDELHGGIATSGRQASSISTQVSRSRPPATGGRLSPDRTCVTVRERDSLRPGTAAG</sequence>